<evidence type="ECO:0000313" key="3">
    <source>
        <dbReference type="Proteomes" id="UP000552709"/>
    </source>
</evidence>
<dbReference type="InterPro" id="IPR047928">
    <property type="entry name" value="Perm_prefix_1"/>
</dbReference>
<dbReference type="NCBIfam" id="NF038403">
    <property type="entry name" value="perm_prefix_1"/>
    <property type="match status" value="1"/>
</dbReference>
<dbReference type="RefSeq" id="WP_184133078.1">
    <property type="nucleotide sequence ID" value="NZ_JACHFL010000006.1"/>
</dbReference>
<gene>
    <name evidence="2" type="ORF">HNQ08_002808</name>
</gene>
<accession>A0A7W8JUZ5</accession>
<sequence length="412" mass="44254">MKSVHRYLQQATRGLWGQKRRDAQTELRGAIEDKVYRHRLLGLSETEAITAALRDLGSPRSIARDLNEVHTVPQMLKIMLLVGVGATLSFQAAAQVPTVQSAYLPSDVQPTCRFSTPQERSALTTKQQEETGQNLKAQGGSQQFLENCLSASLKGRVLLNVADLMTALRAGGIAVPGQDDGLLMTVQDGDVNIVGQDFANAASPLFSFTGNRTVLPGAVFLVDDIQGQRYLNAPMVIPFLKQVLEQPLHLNGLTNPVLSVGQVNLQLGSPAAPVQATDLLAFALLDERRVNSALPLPVTLSVLNQSSLPVSHSPRLTIKGQDGELFAVLQNSARLRGGEVDLLSVQSLSRSGLDVLLDRSRRPLIVGSVAAMDAATAQGKEAVIVYRLNASDLRDLKLTLVPASQIEVQGSL</sequence>
<evidence type="ECO:0000313" key="2">
    <source>
        <dbReference type="EMBL" id="MBB5363702.1"/>
    </source>
</evidence>
<keyword evidence="3" id="KW-1185">Reference proteome</keyword>
<protein>
    <submittedName>
        <fullName evidence="2">Uncharacterized protein</fullName>
    </submittedName>
</protein>
<evidence type="ECO:0000256" key="1">
    <source>
        <dbReference type="SAM" id="MobiDB-lite"/>
    </source>
</evidence>
<dbReference type="EMBL" id="JACHFL010000006">
    <property type="protein sequence ID" value="MBB5363702.1"/>
    <property type="molecule type" value="Genomic_DNA"/>
</dbReference>
<organism evidence="2 3">
    <name type="scientific">Deinococcus humi</name>
    <dbReference type="NCBI Taxonomy" id="662880"/>
    <lineage>
        <taxon>Bacteria</taxon>
        <taxon>Thermotogati</taxon>
        <taxon>Deinococcota</taxon>
        <taxon>Deinococci</taxon>
        <taxon>Deinococcales</taxon>
        <taxon>Deinococcaceae</taxon>
        <taxon>Deinococcus</taxon>
    </lineage>
</organism>
<dbReference type="Proteomes" id="UP000552709">
    <property type="component" value="Unassembled WGS sequence"/>
</dbReference>
<dbReference type="AlphaFoldDB" id="A0A7W8JUZ5"/>
<comment type="caution">
    <text evidence="2">The sequence shown here is derived from an EMBL/GenBank/DDBJ whole genome shotgun (WGS) entry which is preliminary data.</text>
</comment>
<feature type="region of interest" description="Disordered" evidence="1">
    <location>
        <begin position="116"/>
        <end position="138"/>
    </location>
</feature>
<proteinExistence type="predicted"/>
<reference evidence="2 3" key="1">
    <citation type="submission" date="2020-08" db="EMBL/GenBank/DDBJ databases">
        <title>Genomic Encyclopedia of Type Strains, Phase IV (KMG-IV): sequencing the most valuable type-strain genomes for metagenomic binning, comparative biology and taxonomic classification.</title>
        <authorList>
            <person name="Goeker M."/>
        </authorList>
    </citation>
    <scope>NUCLEOTIDE SEQUENCE [LARGE SCALE GENOMIC DNA]</scope>
    <source>
        <strain evidence="2 3">DSM 27939</strain>
    </source>
</reference>
<name>A0A7W8JUZ5_9DEIO</name>